<keyword evidence="2" id="KW-0645">Protease</keyword>
<keyword evidence="2" id="KW-0378">Hydrolase</keyword>
<evidence type="ECO:0000256" key="1">
    <source>
        <dbReference type="PIRNR" id="PIRNR037226"/>
    </source>
</evidence>
<dbReference type="Gene3D" id="3.40.630.10">
    <property type="entry name" value="Zn peptidases"/>
    <property type="match status" value="1"/>
</dbReference>
<keyword evidence="2" id="KW-0121">Carboxypeptidase</keyword>
<dbReference type="PANTHER" id="PTHR30575:SF0">
    <property type="entry name" value="XAA-ARG DIPEPTIDASE"/>
    <property type="match status" value="1"/>
</dbReference>
<dbReference type="InterPro" id="IPR052030">
    <property type="entry name" value="Peptidase_M20/M20A_hydrolases"/>
</dbReference>
<dbReference type="GO" id="GO:0005737">
    <property type="term" value="C:cytoplasm"/>
    <property type="evidence" value="ECO:0007669"/>
    <property type="project" value="TreeGrafter"/>
</dbReference>
<organism evidence="2 3">
    <name type="scientific">Clostridium intestinale DSM 6191</name>
    <dbReference type="NCBI Taxonomy" id="1121320"/>
    <lineage>
        <taxon>Bacteria</taxon>
        <taxon>Bacillati</taxon>
        <taxon>Bacillota</taxon>
        <taxon>Clostridia</taxon>
        <taxon>Eubacteriales</taxon>
        <taxon>Clostridiaceae</taxon>
        <taxon>Clostridium</taxon>
    </lineage>
</organism>
<protein>
    <recommendedName>
        <fullName evidence="1">Peptidase M20 domain-containing protein 2</fullName>
    </recommendedName>
</protein>
<sequence>MKQEIISHIASCEKDLYSLCKFLYENPEESYCEEKACSYITTLLKNNGFEVKEKYLDIKTSFYAQKGSGYPKICFVCEYDAIKDQGHVTGHNLLTTISVSSALGLSKVIEKLQGTIIILGCPGEYLGGTKSTMVRQGVFDDIDVVLTAHPNIITAESGTSSAIIPLNVKFYGDSGLSFLNSSAYTSLDATLLTFNILNSLLKGFSKDIDINSVLSNGGYTPLLLPTETDSKFYIRSNDMDIAKVAESKLREICLYVSKLMRVKHAISLYEPPNEELLTNITLNRLFSHNLKEAGIIEISEPKDTSAGLSLGCVSHKVPSIHPYIDIVNGENIEYGSLEFAKATISDYAFQNAMKASHALCFTALDLIENLNLLSEVKTEFYEFKKNLY</sequence>
<dbReference type="InterPro" id="IPR017144">
    <property type="entry name" value="Xaa-Arg_dipeptidase"/>
</dbReference>
<dbReference type="SUPFAM" id="SSF53187">
    <property type="entry name" value="Zn-dependent exopeptidases"/>
    <property type="match status" value="1"/>
</dbReference>
<dbReference type="RefSeq" id="WP_073022799.1">
    <property type="nucleotide sequence ID" value="NZ_FQXU01000024.1"/>
</dbReference>
<dbReference type="AlphaFoldDB" id="A0A1M6EXE2"/>
<dbReference type="Gene3D" id="3.30.70.360">
    <property type="match status" value="1"/>
</dbReference>
<dbReference type="Proteomes" id="UP000184241">
    <property type="component" value="Unassembled WGS sequence"/>
</dbReference>
<dbReference type="PIRSF" id="PIRSF037226">
    <property type="entry name" value="Amidohydrolase_ACY1L2_prd"/>
    <property type="match status" value="1"/>
</dbReference>
<dbReference type="GO" id="GO:0004180">
    <property type="term" value="F:carboxypeptidase activity"/>
    <property type="evidence" value="ECO:0007669"/>
    <property type="project" value="UniProtKB-KW"/>
</dbReference>
<accession>A0A1M6EXE2</accession>
<dbReference type="GO" id="GO:0071713">
    <property type="term" value="F:para-aminobenzoyl-glutamate hydrolase activity"/>
    <property type="evidence" value="ECO:0007669"/>
    <property type="project" value="TreeGrafter"/>
</dbReference>
<evidence type="ECO:0000313" key="2">
    <source>
        <dbReference type="EMBL" id="SHI90157.1"/>
    </source>
</evidence>
<dbReference type="EMBL" id="FQXU01000024">
    <property type="protein sequence ID" value="SHI90157.1"/>
    <property type="molecule type" value="Genomic_DNA"/>
</dbReference>
<gene>
    <name evidence="2" type="ORF">SAMN02745941_04532</name>
</gene>
<dbReference type="GO" id="GO:0016805">
    <property type="term" value="F:dipeptidase activity"/>
    <property type="evidence" value="ECO:0007669"/>
    <property type="project" value="InterPro"/>
</dbReference>
<comment type="similarity">
    <text evidence="1">Belongs to the peptidase M20A family.</text>
</comment>
<dbReference type="GO" id="GO:0046657">
    <property type="term" value="P:folic acid catabolic process"/>
    <property type="evidence" value="ECO:0007669"/>
    <property type="project" value="TreeGrafter"/>
</dbReference>
<reference evidence="2 3" key="1">
    <citation type="submission" date="2016-11" db="EMBL/GenBank/DDBJ databases">
        <authorList>
            <person name="Jaros S."/>
            <person name="Januszkiewicz K."/>
            <person name="Wedrychowicz H."/>
        </authorList>
    </citation>
    <scope>NUCLEOTIDE SEQUENCE [LARGE SCALE GENOMIC DNA]</scope>
    <source>
        <strain evidence="2 3">DSM 6191</strain>
    </source>
</reference>
<name>A0A1M6EXE2_9CLOT</name>
<evidence type="ECO:0000313" key="3">
    <source>
        <dbReference type="Proteomes" id="UP000184241"/>
    </source>
</evidence>
<proteinExistence type="inferred from homology"/>
<dbReference type="PANTHER" id="PTHR30575">
    <property type="entry name" value="PEPTIDASE M20"/>
    <property type="match status" value="1"/>
</dbReference>